<evidence type="ECO:0000313" key="4">
    <source>
        <dbReference type="EMBL" id="MCM2680431.1"/>
    </source>
</evidence>
<dbReference type="EMBL" id="JAMQGP010000006">
    <property type="protein sequence ID" value="MCM2680431.1"/>
    <property type="molecule type" value="Genomic_DNA"/>
</dbReference>
<dbReference type="Gene3D" id="3.30.420.130">
    <property type="entry name" value="Dinitrogenase iron-molybdenum cofactor biosynthesis domain"/>
    <property type="match status" value="1"/>
</dbReference>
<feature type="domain" description="Dinitrogenase iron-molybdenum cofactor N-terminal" evidence="3">
    <location>
        <begin position="7"/>
        <end position="91"/>
    </location>
</feature>
<keyword evidence="5" id="KW-1185">Reference proteome</keyword>
<dbReference type="AlphaFoldDB" id="A0AA41W7X0"/>
<feature type="domain" description="Dinitrogenase iron-molybdenum cofactor biosynthesis" evidence="2">
    <location>
        <begin position="111"/>
        <end position="190"/>
    </location>
</feature>
<organism evidence="4 5">
    <name type="scientific">Echinimonas agarilytica</name>
    <dbReference type="NCBI Taxonomy" id="1215918"/>
    <lineage>
        <taxon>Bacteria</taxon>
        <taxon>Pseudomonadati</taxon>
        <taxon>Pseudomonadota</taxon>
        <taxon>Gammaproteobacteria</taxon>
        <taxon>Alteromonadales</taxon>
        <taxon>Echinimonadaceae</taxon>
        <taxon>Echinimonas</taxon>
    </lineage>
</organism>
<accession>A0AA41W7X0</accession>
<dbReference type="InterPro" id="IPR036105">
    <property type="entry name" value="DiNase_FeMo-co_biosyn_sf"/>
</dbReference>
<proteinExistence type="predicted"/>
<dbReference type="InterPro" id="IPR051840">
    <property type="entry name" value="NifX/NifY_domain"/>
</dbReference>
<evidence type="ECO:0000313" key="5">
    <source>
        <dbReference type="Proteomes" id="UP001165393"/>
    </source>
</evidence>
<dbReference type="PANTHER" id="PTHR33937">
    <property type="entry name" value="IRON-MOLYBDENUM PROTEIN-RELATED-RELATED"/>
    <property type="match status" value="1"/>
</dbReference>
<evidence type="ECO:0000259" key="2">
    <source>
        <dbReference type="Pfam" id="PF02579"/>
    </source>
</evidence>
<name>A0AA41W7X0_9GAMM</name>
<dbReference type="Proteomes" id="UP001165393">
    <property type="component" value="Unassembled WGS sequence"/>
</dbReference>
<gene>
    <name evidence="4" type="ORF">NAF29_12235</name>
</gene>
<evidence type="ECO:0000256" key="1">
    <source>
        <dbReference type="ARBA" id="ARBA00023231"/>
    </source>
</evidence>
<dbReference type="RefSeq" id="WP_251261866.1">
    <property type="nucleotide sequence ID" value="NZ_JAMQGP010000006.1"/>
</dbReference>
<comment type="caution">
    <text evidence="4">The sequence shown here is derived from an EMBL/GenBank/DDBJ whole genome shotgun (WGS) entry which is preliminary data.</text>
</comment>
<dbReference type="InterPro" id="IPR003731">
    <property type="entry name" value="Di-Nase_FeMo-co_biosynth"/>
</dbReference>
<reference evidence="4 5" key="1">
    <citation type="journal article" date="2013" name="Antonie Van Leeuwenhoek">
        <title>Echinimonas agarilytica gen. nov., sp. nov., a new gammaproteobacterium isolated from the sea urchin Strongylocentrotus intermedius.</title>
        <authorList>
            <person name="Nedashkovskaya O.I."/>
            <person name="Stenkova A.M."/>
            <person name="Zhukova N.V."/>
            <person name="Van Trappen S."/>
            <person name="Lee J.S."/>
            <person name="Kim S.B."/>
        </authorList>
    </citation>
    <scope>NUCLEOTIDE SEQUENCE [LARGE SCALE GENOMIC DNA]</scope>
    <source>
        <strain evidence="4 5">KMM 6351</strain>
    </source>
</reference>
<dbReference type="SUPFAM" id="SSF53146">
    <property type="entry name" value="Nitrogenase accessory factor-like"/>
    <property type="match status" value="1"/>
</dbReference>
<protein>
    <submittedName>
        <fullName evidence="4">Dinitrogenase iron-molybdenum cofactor</fullName>
    </submittedName>
</protein>
<dbReference type="InterPro" id="IPR031763">
    <property type="entry name" value="NafY_N"/>
</dbReference>
<evidence type="ECO:0000259" key="3">
    <source>
        <dbReference type="Pfam" id="PF16844"/>
    </source>
</evidence>
<sequence length="227" mass="24807">MTQYAPIDESMALRLGMAAKALPELPLQQFIQCLLKALDAPLTEKKLRSLSPKSIYKILSSEYQGVEKGQANQVFAMLTSDTVQTLDGPVVKHPQLLAGKKLRLAVTSNNQELIDGHFGSCLRTLIYEINADGWHLVDVRPVDCTESGSKRTDYMVDLISDCDLLATLSIGGPAAAKVTRANIHPLKRIEPCQSDMLLKELKAVIAGDPPPWITKILDSSVNNQGLT</sequence>
<dbReference type="Pfam" id="PF02579">
    <property type="entry name" value="Nitro_FeMo-Co"/>
    <property type="match status" value="1"/>
</dbReference>
<dbReference type="Gene3D" id="1.10.150.590">
    <property type="entry name" value="Dinitrogenase iron-molybdenum cofactor, N-terminal"/>
    <property type="match status" value="1"/>
</dbReference>
<keyword evidence="1" id="KW-0535">Nitrogen fixation</keyword>
<dbReference type="PANTHER" id="PTHR33937:SF1">
    <property type="entry name" value="IRON-MOLIBDENUM COFACTOR PROCESSING PROTEIN"/>
    <property type="match status" value="1"/>
</dbReference>
<dbReference type="InterPro" id="IPR038127">
    <property type="entry name" value="NafY_N_sf"/>
</dbReference>
<dbReference type="Pfam" id="PF16844">
    <property type="entry name" value="DIMCO_N"/>
    <property type="match status" value="1"/>
</dbReference>